<dbReference type="InParanoid" id="A0A4W6FGB1"/>
<comment type="similarity">
    <text evidence="2 6">Belongs to the multi antimicrobial extrusion (MATE) (TC 2.A.66.1) family.</text>
</comment>
<organism evidence="7 8">
    <name type="scientific">Lates calcarifer</name>
    <name type="common">Barramundi</name>
    <name type="synonym">Holocentrus calcarifer</name>
    <dbReference type="NCBI Taxonomy" id="8187"/>
    <lineage>
        <taxon>Eukaryota</taxon>
        <taxon>Metazoa</taxon>
        <taxon>Chordata</taxon>
        <taxon>Craniata</taxon>
        <taxon>Vertebrata</taxon>
        <taxon>Euteleostomi</taxon>
        <taxon>Actinopterygii</taxon>
        <taxon>Neopterygii</taxon>
        <taxon>Teleostei</taxon>
        <taxon>Neoteleostei</taxon>
        <taxon>Acanthomorphata</taxon>
        <taxon>Carangaria</taxon>
        <taxon>Carangaria incertae sedis</taxon>
        <taxon>Centropomidae</taxon>
        <taxon>Lates</taxon>
    </lineage>
</organism>
<feature type="transmembrane region" description="Helical" evidence="6">
    <location>
        <begin position="165"/>
        <end position="187"/>
    </location>
</feature>
<reference evidence="7" key="2">
    <citation type="submission" date="2025-08" db="UniProtKB">
        <authorList>
            <consortium name="Ensembl"/>
        </authorList>
    </citation>
    <scope>IDENTIFICATION</scope>
</reference>
<feature type="transmembrane region" description="Helical" evidence="6">
    <location>
        <begin position="379"/>
        <end position="403"/>
    </location>
</feature>
<dbReference type="CDD" id="cd13132">
    <property type="entry name" value="MATE_eukaryotic"/>
    <property type="match status" value="1"/>
</dbReference>
<dbReference type="GeneTree" id="ENSGT00940000163234"/>
<proteinExistence type="inferred from homology"/>
<keyword evidence="5 6" id="KW-0472">Membrane</keyword>
<name>A0A4W6FGB1_LATCA</name>
<keyword evidence="3 6" id="KW-0812">Transmembrane</keyword>
<feature type="transmembrane region" description="Helical" evidence="6">
    <location>
        <begin position="320"/>
        <end position="340"/>
    </location>
</feature>
<sequence length="524" mass="56601">QFQCAAQQQIHVNYKACIYLVTLIHCLVISQLMVFMITIISLVFCGHLGKTELAGVSLAAAVVNVTGISIGSGLSSTCDTLISQTYGSGNLKRVGVILQRGVLILLLACFPCWAVLINTEPLLLAVKQSPEVASLSQLYVKIIMPALPAAFMYQLQGKYLQNQGIIWPQVITGAMGNGLNAIINYIFLYPLEWGVTGSAAANAISQYLLAFFLYVYICWRGLHKATWGGWSLDCLQEWGPFIKLAIPSMLMICLSWWIFEIGGFLAGVISEVELGAQSIAYQLCNTVYVFPLGFSIAASVRVGNALGAGNTKQAKLSCKVSIMCASSLSIAKNVIGYIFTSEQDIIKRVSDVMLIFGFMHVGDATGVAAGVLRGAGKQLVGALCNLVGYYFIGFPIGVSLMFAANMGIVGLWTGLTICVSLQAIAFITFLCKLDWKKASEEALVRAGVQEVKEMVGIEHPGKERAEEGDTNLEMLVPGRSEITTTTTVGDVLSVKQLVLRRGLTLFIMIIILVSGIVTNNLLRF</sequence>
<feature type="transmembrane region" description="Helical" evidence="6">
    <location>
        <begin position="279"/>
        <end position="300"/>
    </location>
</feature>
<dbReference type="STRING" id="8187.ENSLCAP00010049636"/>
<feature type="transmembrane region" description="Helical" evidence="6">
    <location>
        <begin position="97"/>
        <end position="116"/>
    </location>
</feature>
<evidence type="ECO:0000256" key="5">
    <source>
        <dbReference type="ARBA" id="ARBA00023136"/>
    </source>
</evidence>
<keyword evidence="8" id="KW-1185">Reference proteome</keyword>
<dbReference type="InterPro" id="IPR002528">
    <property type="entry name" value="MATE_fam"/>
</dbReference>
<feature type="transmembrane region" description="Helical" evidence="6">
    <location>
        <begin position="56"/>
        <end position="76"/>
    </location>
</feature>
<reference evidence="7" key="3">
    <citation type="submission" date="2025-09" db="UniProtKB">
        <authorList>
            <consortium name="Ensembl"/>
        </authorList>
    </citation>
    <scope>IDENTIFICATION</scope>
</reference>
<dbReference type="Ensembl" id="ENSLCAT00010050882.1">
    <property type="protein sequence ID" value="ENSLCAP00010049636.1"/>
    <property type="gene ID" value="ENSLCAG00010023100.1"/>
</dbReference>
<dbReference type="AlphaFoldDB" id="A0A4W6FGB1"/>
<evidence type="ECO:0000313" key="8">
    <source>
        <dbReference type="Proteomes" id="UP000314980"/>
    </source>
</evidence>
<dbReference type="InterPro" id="IPR045069">
    <property type="entry name" value="MATE_euk"/>
</dbReference>
<dbReference type="PANTHER" id="PTHR11206">
    <property type="entry name" value="MULTIDRUG RESISTANCE PROTEIN"/>
    <property type="match status" value="1"/>
</dbReference>
<protein>
    <recommendedName>
        <fullName evidence="6">Multidrug and toxin extrusion protein</fullName>
    </recommendedName>
</protein>
<evidence type="ECO:0000256" key="1">
    <source>
        <dbReference type="ARBA" id="ARBA00004141"/>
    </source>
</evidence>
<evidence type="ECO:0000256" key="4">
    <source>
        <dbReference type="ARBA" id="ARBA00022989"/>
    </source>
</evidence>
<evidence type="ECO:0000256" key="6">
    <source>
        <dbReference type="RuleBase" id="RU004914"/>
    </source>
</evidence>
<dbReference type="Proteomes" id="UP000314980">
    <property type="component" value="Unassembled WGS sequence"/>
</dbReference>
<evidence type="ECO:0000256" key="2">
    <source>
        <dbReference type="ARBA" id="ARBA00010199"/>
    </source>
</evidence>
<evidence type="ECO:0000313" key="7">
    <source>
        <dbReference type="Ensembl" id="ENSLCAP00010049636.1"/>
    </source>
</evidence>
<dbReference type="GO" id="GO:0016020">
    <property type="term" value="C:membrane"/>
    <property type="evidence" value="ECO:0007669"/>
    <property type="project" value="UniProtKB-SubCell"/>
</dbReference>
<comment type="subcellular location">
    <subcellularLocation>
        <location evidence="1">Membrane</location>
        <topology evidence="1">Multi-pass membrane protein</topology>
    </subcellularLocation>
</comment>
<feature type="transmembrane region" description="Helical" evidence="6">
    <location>
        <begin position="136"/>
        <end position="153"/>
    </location>
</feature>
<feature type="transmembrane region" description="Helical" evidence="6">
    <location>
        <begin position="240"/>
        <end position="259"/>
    </location>
</feature>
<dbReference type="GO" id="GO:0015297">
    <property type="term" value="F:antiporter activity"/>
    <property type="evidence" value="ECO:0007669"/>
    <property type="project" value="InterPro"/>
</dbReference>
<dbReference type="Pfam" id="PF01554">
    <property type="entry name" value="MatE"/>
    <property type="match status" value="2"/>
</dbReference>
<dbReference type="GO" id="GO:1990961">
    <property type="term" value="P:xenobiotic detoxification by transmembrane export across the plasma membrane"/>
    <property type="evidence" value="ECO:0007669"/>
    <property type="project" value="InterPro"/>
</dbReference>
<dbReference type="NCBIfam" id="TIGR00797">
    <property type="entry name" value="matE"/>
    <property type="match status" value="1"/>
</dbReference>
<feature type="transmembrane region" description="Helical" evidence="6">
    <location>
        <begin position="199"/>
        <end position="219"/>
    </location>
</feature>
<feature type="transmembrane region" description="Helical" evidence="6">
    <location>
        <begin position="409"/>
        <end position="431"/>
    </location>
</feature>
<reference evidence="8" key="1">
    <citation type="submission" date="2015-09" db="EMBL/GenBank/DDBJ databases">
        <authorList>
            <person name="Sai Rama Sridatta P."/>
        </authorList>
    </citation>
    <scope>NUCLEOTIDE SEQUENCE [LARGE SCALE GENOMIC DNA]</scope>
</reference>
<evidence type="ECO:0000256" key="3">
    <source>
        <dbReference type="ARBA" id="ARBA00022692"/>
    </source>
</evidence>
<accession>A0A4W6FGB1</accession>
<dbReference type="GO" id="GO:0042910">
    <property type="term" value="F:xenobiotic transmembrane transporter activity"/>
    <property type="evidence" value="ECO:0007669"/>
    <property type="project" value="InterPro"/>
</dbReference>
<keyword evidence="4 6" id="KW-1133">Transmembrane helix</keyword>
<feature type="transmembrane region" description="Helical" evidence="6">
    <location>
        <begin position="352"/>
        <end position="372"/>
    </location>
</feature>
<feature type="transmembrane region" description="Helical" evidence="6">
    <location>
        <begin position="503"/>
        <end position="522"/>
    </location>
</feature>
<feature type="transmembrane region" description="Helical" evidence="6">
    <location>
        <begin position="17"/>
        <end position="44"/>
    </location>
</feature>